<organism evidence="6 7">
    <name type="scientific">Saponaria officinalis</name>
    <name type="common">Common soapwort</name>
    <name type="synonym">Lychnis saponaria</name>
    <dbReference type="NCBI Taxonomy" id="3572"/>
    <lineage>
        <taxon>Eukaryota</taxon>
        <taxon>Viridiplantae</taxon>
        <taxon>Streptophyta</taxon>
        <taxon>Embryophyta</taxon>
        <taxon>Tracheophyta</taxon>
        <taxon>Spermatophyta</taxon>
        <taxon>Magnoliopsida</taxon>
        <taxon>eudicotyledons</taxon>
        <taxon>Gunneridae</taxon>
        <taxon>Pentapetalae</taxon>
        <taxon>Caryophyllales</taxon>
        <taxon>Caryophyllaceae</taxon>
        <taxon>Caryophylleae</taxon>
        <taxon>Saponaria</taxon>
    </lineage>
</organism>
<dbReference type="Proteomes" id="UP001443914">
    <property type="component" value="Unassembled WGS sequence"/>
</dbReference>
<dbReference type="GO" id="GO:0005634">
    <property type="term" value="C:nucleus"/>
    <property type="evidence" value="ECO:0007669"/>
    <property type="project" value="TreeGrafter"/>
</dbReference>
<protein>
    <recommendedName>
        <fullName evidence="5">Ubiquitin-like protease family profile domain-containing protein</fullName>
    </recommendedName>
</protein>
<dbReference type="PROSITE" id="PS50600">
    <property type="entry name" value="ULP_PROTEASE"/>
    <property type="match status" value="1"/>
</dbReference>
<evidence type="ECO:0000256" key="4">
    <source>
        <dbReference type="ARBA" id="ARBA00022807"/>
    </source>
</evidence>
<evidence type="ECO:0000256" key="2">
    <source>
        <dbReference type="ARBA" id="ARBA00022670"/>
    </source>
</evidence>
<keyword evidence="3" id="KW-0378">Hydrolase</keyword>
<feature type="domain" description="Ubiquitin-like protease family profile" evidence="5">
    <location>
        <begin position="38"/>
        <end position="204"/>
    </location>
</feature>
<accession>A0AAW1H3S9</accession>
<dbReference type="InterPro" id="IPR038765">
    <property type="entry name" value="Papain-like_cys_pep_sf"/>
</dbReference>
<comment type="caution">
    <text evidence="6">The sequence shown here is derived from an EMBL/GenBank/DDBJ whole genome shotgun (WGS) entry which is preliminary data.</text>
</comment>
<dbReference type="PANTHER" id="PTHR12606:SF136">
    <property type="entry name" value="ULP1 PROTEASE FAMILY PROTEIN"/>
    <property type="match status" value="1"/>
</dbReference>
<gene>
    <name evidence="6" type="ORF">RND81_13G178500</name>
</gene>
<dbReference type="SUPFAM" id="SSF54001">
    <property type="entry name" value="Cysteine proteinases"/>
    <property type="match status" value="1"/>
</dbReference>
<dbReference type="AlphaFoldDB" id="A0AAW1H3S9"/>
<keyword evidence="2" id="KW-0645">Protease</keyword>
<reference evidence="6" key="1">
    <citation type="submission" date="2024-03" db="EMBL/GenBank/DDBJ databases">
        <title>WGS assembly of Saponaria officinalis var. Norfolk2.</title>
        <authorList>
            <person name="Jenkins J."/>
            <person name="Shu S."/>
            <person name="Grimwood J."/>
            <person name="Barry K."/>
            <person name="Goodstein D."/>
            <person name="Schmutz J."/>
            <person name="Leebens-Mack J."/>
            <person name="Osbourn A."/>
        </authorList>
    </citation>
    <scope>NUCLEOTIDE SEQUENCE [LARGE SCALE GENOMIC DNA]</scope>
    <source>
        <strain evidence="6">JIC</strain>
    </source>
</reference>
<dbReference type="Pfam" id="PF02902">
    <property type="entry name" value="Peptidase_C48"/>
    <property type="match status" value="1"/>
</dbReference>
<evidence type="ECO:0000256" key="3">
    <source>
        <dbReference type="ARBA" id="ARBA00022801"/>
    </source>
</evidence>
<keyword evidence="4" id="KW-0788">Thiol protease</keyword>
<dbReference type="GO" id="GO:0006508">
    <property type="term" value="P:proteolysis"/>
    <property type="evidence" value="ECO:0007669"/>
    <property type="project" value="UniProtKB-KW"/>
</dbReference>
<dbReference type="PANTHER" id="PTHR12606">
    <property type="entry name" value="SENTRIN/SUMO-SPECIFIC PROTEASE"/>
    <property type="match status" value="1"/>
</dbReference>
<dbReference type="GO" id="GO:0016929">
    <property type="term" value="F:deSUMOylase activity"/>
    <property type="evidence" value="ECO:0007669"/>
    <property type="project" value="TreeGrafter"/>
</dbReference>
<evidence type="ECO:0000313" key="6">
    <source>
        <dbReference type="EMBL" id="KAK9670114.1"/>
    </source>
</evidence>
<evidence type="ECO:0000256" key="1">
    <source>
        <dbReference type="ARBA" id="ARBA00005234"/>
    </source>
</evidence>
<dbReference type="EMBL" id="JBDFQZ010000013">
    <property type="protein sequence ID" value="KAK9670114.1"/>
    <property type="molecule type" value="Genomic_DNA"/>
</dbReference>
<dbReference type="Gene3D" id="3.40.395.10">
    <property type="entry name" value="Adenoviral Proteinase, Chain A"/>
    <property type="match status" value="1"/>
</dbReference>
<sequence length="248" mass="28376">MGKQAVLKQLPSTNNDLLAYVFLKSGDKDEILVDTDWGQCTRKGLCTLSPRGWVMDMVIDMMGLYVSTSSSEMLYIPTTARNLCAKRDKKIGTNYITTKYMSNNGSNYKSVFIPILLEKHWYVCVCDMMQKKNHILDSLPQRRLDKRTSNAVKVVTNVADIIARTNGYKHFASVKSFPYCNVSIPRQSDGFNCGVYVLKWLEAGEDHTLWTNVDYYKDMDAYRNHVLIKLLLWDKNKKGRSLILKSAS</sequence>
<dbReference type="InterPro" id="IPR003653">
    <property type="entry name" value="Peptidase_C48_C"/>
</dbReference>
<evidence type="ECO:0000259" key="5">
    <source>
        <dbReference type="PROSITE" id="PS50600"/>
    </source>
</evidence>
<comment type="similarity">
    <text evidence="1">Belongs to the peptidase C48 family.</text>
</comment>
<dbReference type="GO" id="GO:0016926">
    <property type="term" value="P:protein desumoylation"/>
    <property type="evidence" value="ECO:0007669"/>
    <property type="project" value="TreeGrafter"/>
</dbReference>
<proteinExistence type="inferred from homology"/>
<keyword evidence="7" id="KW-1185">Reference proteome</keyword>
<name>A0AAW1H3S9_SAPOF</name>
<evidence type="ECO:0000313" key="7">
    <source>
        <dbReference type="Proteomes" id="UP001443914"/>
    </source>
</evidence>